<gene>
    <name evidence="1" type="ORF">SPELUC_LOCUS5570</name>
</gene>
<protein>
    <submittedName>
        <fullName evidence="1">17394_t:CDS:1</fullName>
    </submittedName>
</protein>
<keyword evidence="2" id="KW-1185">Reference proteome</keyword>
<name>A0ACA9M0R6_9GLOM</name>
<accession>A0ACA9M0R6</accession>
<evidence type="ECO:0000313" key="2">
    <source>
        <dbReference type="Proteomes" id="UP000789366"/>
    </source>
</evidence>
<organism evidence="1 2">
    <name type="scientific">Cetraspora pellucida</name>
    <dbReference type="NCBI Taxonomy" id="1433469"/>
    <lineage>
        <taxon>Eukaryota</taxon>
        <taxon>Fungi</taxon>
        <taxon>Fungi incertae sedis</taxon>
        <taxon>Mucoromycota</taxon>
        <taxon>Glomeromycotina</taxon>
        <taxon>Glomeromycetes</taxon>
        <taxon>Diversisporales</taxon>
        <taxon>Gigasporaceae</taxon>
        <taxon>Cetraspora</taxon>
    </lineage>
</organism>
<evidence type="ECO:0000313" key="1">
    <source>
        <dbReference type="EMBL" id="CAG8560165.1"/>
    </source>
</evidence>
<sequence length="432" mass="49941">MLECQRCGKELKDKRALRWSYCCSSCEKEQSVLDTGLCYDCYINNEEYYDSIERSKHFIDDDNKLCSKCEKLELEKKNVEEIINKSNIVQFLIKELTKTNERVSILEENINQLQLQLQEQKSEEIETTRNILLFGRTGSGKSTLANVLTGTNKFKEGNYAVSETRNIQQEEFEYEGIKYKVIDTVGIGDTKLSEKEVLDKMAEATYLLRNGLTQVLFVTSGRFCEEEITTYKLLKLVIFDENISEYTTIVRSRFSNFRDEKECENDIKLMNANSNELEELIKSCNKVIHVNNLTKEEDDTLEARNESRTILLSHLATCQEVYKTQRLRQLVAKIYLPMREKERIQRKLNILINSTETDSKEVEQLVQKANQLEETIRDGTLQHIREKQKKTSWTKKVGTVVGKVVGTAAEKAAEKVADELTNSVVKNMCSIM</sequence>
<reference evidence="1" key="1">
    <citation type="submission" date="2021-06" db="EMBL/GenBank/DDBJ databases">
        <authorList>
            <person name="Kallberg Y."/>
            <person name="Tangrot J."/>
            <person name="Rosling A."/>
        </authorList>
    </citation>
    <scope>NUCLEOTIDE SEQUENCE</scope>
    <source>
        <strain evidence="1">28 12/20/2015</strain>
    </source>
</reference>
<dbReference type="Proteomes" id="UP000789366">
    <property type="component" value="Unassembled WGS sequence"/>
</dbReference>
<dbReference type="EMBL" id="CAJVPW010005782">
    <property type="protein sequence ID" value="CAG8560165.1"/>
    <property type="molecule type" value="Genomic_DNA"/>
</dbReference>
<proteinExistence type="predicted"/>
<comment type="caution">
    <text evidence="1">The sequence shown here is derived from an EMBL/GenBank/DDBJ whole genome shotgun (WGS) entry which is preliminary data.</text>
</comment>